<keyword evidence="5" id="KW-1185">Reference proteome</keyword>
<evidence type="ECO:0000259" key="2">
    <source>
        <dbReference type="Pfam" id="PF05050"/>
    </source>
</evidence>
<evidence type="ECO:0000313" key="5">
    <source>
        <dbReference type="Proteomes" id="UP001642484"/>
    </source>
</evidence>
<evidence type="ECO:0000313" key="4">
    <source>
        <dbReference type="EMBL" id="CAK9037858.1"/>
    </source>
</evidence>
<accession>A0ABP0LF96</accession>
<reference evidence="4 5" key="1">
    <citation type="submission" date="2024-02" db="EMBL/GenBank/DDBJ databases">
        <authorList>
            <person name="Chen Y."/>
            <person name="Shah S."/>
            <person name="Dougan E. K."/>
            <person name="Thang M."/>
            <person name="Chan C."/>
        </authorList>
    </citation>
    <scope>NUCLEOTIDE SEQUENCE [LARGE SCALE GENOMIC DNA]</scope>
</reference>
<dbReference type="InterPro" id="IPR029063">
    <property type="entry name" value="SAM-dependent_MTases_sf"/>
</dbReference>
<feature type="region of interest" description="Disordered" evidence="1">
    <location>
        <begin position="666"/>
        <end position="685"/>
    </location>
</feature>
<dbReference type="EMBL" id="CAXAMN010012270">
    <property type="protein sequence ID" value="CAK9037846.1"/>
    <property type="molecule type" value="Genomic_DNA"/>
</dbReference>
<dbReference type="InterPro" id="IPR006342">
    <property type="entry name" value="FkbM_mtfrase"/>
</dbReference>
<evidence type="ECO:0000313" key="3">
    <source>
        <dbReference type="EMBL" id="CAK9037846.1"/>
    </source>
</evidence>
<dbReference type="EMBL" id="CAXAMN010012281">
    <property type="protein sequence ID" value="CAK9037858.1"/>
    <property type="molecule type" value="Genomic_DNA"/>
</dbReference>
<comment type="caution">
    <text evidence="4">The sequence shown here is derived from an EMBL/GenBank/DDBJ whole genome shotgun (WGS) entry which is preliminary data.</text>
</comment>
<proteinExistence type="predicted"/>
<name>A0ABP0LF96_9DINO</name>
<dbReference type="SUPFAM" id="SSF53335">
    <property type="entry name" value="S-adenosyl-L-methionine-dependent methyltransferases"/>
    <property type="match status" value="1"/>
</dbReference>
<protein>
    <recommendedName>
        <fullName evidence="2">Methyltransferase FkbM domain-containing protein</fullName>
    </recommendedName>
</protein>
<feature type="domain" description="Methyltransferase FkbM" evidence="2">
    <location>
        <begin position="440"/>
        <end position="635"/>
    </location>
</feature>
<sequence length="732" mass="81474">MDHLYKSHSWKYGMMLCIPNVLLASNASKKLAVNEVTFTHAVFWGAAHPDVSSCWSETRTFEMCCVKWDSGALPGQKCWSNGNRPQLYQLCCIAKPDQPPRSFFSCVGRGVFWERLRQTVSLFRSFQALSDTPLEKANPHECLLGGVLASMLTLVHITTANRSMERKVQDYDRAEYLLKVLFSSPVTLEEILASGWPLFLTLDFFRWDPGFQELADKRLPGVMAGDQTMRWSNTLSTAIQAESNGRIPTDLVMKLSSSVAKSEEQVLWQLMPAFVSLVNYHNLRKVDLPRAEELSPLGFEAKQLILLADAQLKAWISLFTHPFSLLIKVEVPLVNLLQALSWPGVVLTHPGAYMADTVHFPGSRLAEVVARPQRFADLPLVEQHIFSGFDAASNMVRTTGQPMCYAPGFLFVILAMAALGSCDGIDRIVCGTWPAVRVWDIGASYGDCLLWAAAVLLSHWAGPKLELRGFEALPTAAAAFKRSAESLREAWRYETSARGSMRNIDFSLLVEELAMREVRESIEISYPSHSMALATFHRCQERYAGEASNNLLNCIVKTTRSETLDTYLFDLPARGPIDVLKIHVQGDELSVLRGARASLDSGFVCLLHMNLETLSLQTDDVQSLSQMAEEVLQILHSGFKGVLVSLWDQRPATREAVKFAILKSQNPDKSTWRPPDAKRPPSSEELHHELVAWTEQGECNKSVAVAAASSLWASMAVAFDSEQRKSESADVG</sequence>
<evidence type="ECO:0000256" key="1">
    <source>
        <dbReference type="SAM" id="MobiDB-lite"/>
    </source>
</evidence>
<dbReference type="Gene3D" id="3.40.50.150">
    <property type="entry name" value="Vaccinia Virus protein VP39"/>
    <property type="match status" value="1"/>
</dbReference>
<dbReference type="Proteomes" id="UP001642484">
    <property type="component" value="Unassembled WGS sequence"/>
</dbReference>
<feature type="compositionally biased region" description="Basic and acidic residues" evidence="1">
    <location>
        <begin position="675"/>
        <end position="685"/>
    </location>
</feature>
<gene>
    <name evidence="3" type="ORF">CCMP2556_LOCUS20831</name>
    <name evidence="4" type="ORF">CCMP2556_LOCUS20834</name>
</gene>
<organism evidence="4 5">
    <name type="scientific">Durusdinium trenchii</name>
    <dbReference type="NCBI Taxonomy" id="1381693"/>
    <lineage>
        <taxon>Eukaryota</taxon>
        <taxon>Sar</taxon>
        <taxon>Alveolata</taxon>
        <taxon>Dinophyceae</taxon>
        <taxon>Suessiales</taxon>
        <taxon>Symbiodiniaceae</taxon>
        <taxon>Durusdinium</taxon>
    </lineage>
</organism>
<dbReference type="Pfam" id="PF05050">
    <property type="entry name" value="Methyltransf_21"/>
    <property type="match status" value="1"/>
</dbReference>